<evidence type="ECO:0000313" key="9">
    <source>
        <dbReference type="Proteomes" id="UP001314170"/>
    </source>
</evidence>
<dbReference type="SUPFAM" id="SSF68923">
    <property type="entry name" value="PEP carboxykinase N-terminal domain"/>
    <property type="match status" value="1"/>
</dbReference>
<keyword evidence="5" id="KW-0067">ATP-binding</keyword>
<dbReference type="InterPro" id="IPR013035">
    <property type="entry name" value="PEP_carboxykinase_C"/>
</dbReference>
<comment type="similarity">
    <text evidence="2">Belongs to the phosphoenolpyruvate carboxykinase (ATP) family.</text>
</comment>
<keyword evidence="4" id="KW-0547">Nucleotide-binding</keyword>
<proteinExistence type="inferred from homology"/>
<organism evidence="8 9">
    <name type="scientific">Dovyalis caffra</name>
    <dbReference type="NCBI Taxonomy" id="77055"/>
    <lineage>
        <taxon>Eukaryota</taxon>
        <taxon>Viridiplantae</taxon>
        <taxon>Streptophyta</taxon>
        <taxon>Embryophyta</taxon>
        <taxon>Tracheophyta</taxon>
        <taxon>Spermatophyta</taxon>
        <taxon>Magnoliopsida</taxon>
        <taxon>eudicotyledons</taxon>
        <taxon>Gunneridae</taxon>
        <taxon>Pentapetalae</taxon>
        <taxon>rosids</taxon>
        <taxon>fabids</taxon>
        <taxon>Malpighiales</taxon>
        <taxon>Salicaceae</taxon>
        <taxon>Flacourtieae</taxon>
        <taxon>Dovyalis</taxon>
    </lineage>
</organism>
<keyword evidence="6" id="KW-0456">Lyase</keyword>
<dbReference type="GO" id="GO:0004612">
    <property type="term" value="F:phosphoenolpyruvate carboxykinase (ATP) activity"/>
    <property type="evidence" value="ECO:0007669"/>
    <property type="project" value="UniProtKB-EC"/>
</dbReference>
<dbReference type="GO" id="GO:0006094">
    <property type="term" value="P:gluconeogenesis"/>
    <property type="evidence" value="ECO:0007669"/>
    <property type="project" value="InterPro"/>
</dbReference>
<dbReference type="PANTHER" id="PTHR30031:SF2">
    <property type="entry name" value="PHOSPHOENOLPYRUVATE CARBOXYKINASE (ATP)"/>
    <property type="match status" value="1"/>
</dbReference>
<dbReference type="FunFam" id="3.40.449.10:FF:000008">
    <property type="entry name" value="D111/G-patch domain-containing protein"/>
    <property type="match status" value="1"/>
</dbReference>
<evidence type="ECO:0000256" key="3">
    <source>
        <dbReference type="ARBA" id="ARBA00012363"/>
    </source>
</evidence>
<dbReference type="SUPFAM" id="SSF53795">
    <property type="entry name" value="PEP carboxykinase-like"/>
    <property type="match status" value="1"/>
</dbReference>
<dbReference type="Pfam" id="PF01293">
    <property type="entry name" value="PEPCK_ATP"/>
    <property type="match status" value="1"/>
</dbReference>
<gene>
    <name evidence="8" type="ORF">DCAF_LOCUS9553</name>
</gene>
<dbReference type="EMBL" id="CAWUPB010000936">
    <property type="protein sequence ID" value="CAK7333659.1"/>
    <property type="molecule type" value="Genomic_DNA"/>
</dbReference>
<accession>A0AAV1RG70</accession>
<evidence type="ECO:0000256" key="1">
    <source>
        <dbReference type="ARBA" id="ARBA00004742"/>
    </source>
</evidence>
<dbReference type="GO" id="GO:0005524">
    <property type="term" value="F:ATP binding"/>
    <property type="evidence" value="ECO:0007669"/>
    <property type="project" value="UniProtKB-KW"/>
</dbReference>
<dbReference type="Proteomes" id="UP001314170">
    <property type="component" value="Unassembled WGS sequence"/>
</dbReference>
<dbReference type="AlphaFoldDB" id="A0AAV1RG70"/>
<evidence type="ECO:0000256" key="7">
    <source>
        <dbReference type="ARBA" id="ARBA00047371"/>
    </source>
</evidence>
<reference evidence="8 9" key="1">
    <citation type="submission" date="2024-01" db="EMBL/GenBank/DDBJ databases">
        <authorList>
            <person name="Waweru B."/>
        </authorList>
    </citation>
    <scope>NUCLEOTIDE SEQUENCE [LARGE SCALE GENOMIC DNA]</scope>
</reference>
<dbReference type="InterPro" id="IPR008210">
    <property type="entry name" value="PEP_carboxykinase_N"/>
</dbReference>
<dbReference type="Gene3D" id="3.90.228.20">
    <property type="match status" value="1"/>
</dbReference>
<dbReference type="EC" id="4.1.1.49" evidence="3"/>
<dbReference type="InterPro" id="IPR001272">
    <property type="entry name" value="PEP_carboxykinase_ATP"/>
</dbReference>
<dbReference type="PANTHER" id="PTHR30031">
    <property type="entry name" value="PHOSPHOENOLPYRUVATE CARBOXYKINASE ATP"/>
    <property type="match status" value="1"/>
</dbReference>
<evidence type="ECO:0000256" key="2">
    <source>
        <dbReference type="ARBA" id="ARBA00006052"/>
    </source>
</evidence>
<evidence type="ECO:0000256" key="5">
    <source>
        <dbReference type="ARBA" id="ARBA00022840"/>
    </source>
</evidence>
<name>A0AAV1RG70_9ROSI</name>
<comment type="catalytic activity">
    <reaction evidence="7">
        <text>oxaloacetate + ATP = phosphoenolpyruvate + ADP + CO2</text>
        <dbReference type="Rhea" id="RHEA:18617"/>
        <dbReference type="ChEBI" id="CHEBI:16452"/>
        <dbReference type="ChEBI" id="CHEBI:16526"/>
        <dbReference type="ChEBI" id="CHEBI:30616"/>
        <dbReference type="ChEBI" id="CHEBI:58702"/>
        <dbReference type="ChEBI" id="CHEBI:456216"/>
        <dbReference type="EC" id="4.1.1.49"/>
    </reaction>
</comment>
<comment type="caution">
    <text evidence="8">The sequence shown here is derived from an EMBL/GenBank/DDBJ whole genome shotgun (WGS) entry which is preliminary data.</text>
</comment>
<keyword evidence="9" id="KW-1185">Reference proteome</keyword>
<dbReference type="GO" id="GO:0005829">
    <property type="term" value="C:cytosol"/>
    <property type="evidence" value="ECO:0007669"/>
    <property type="project" value="TreeGrafter"/>
</dbReference>
<comment type="pathway">
    <text evidence="1">Carbohydrate biosynthesis; gluconeogenesis.</text>
</comment>
<sequence length="398" mass="42430">MLKLSSVASSSRPNISSDSLFPLFFFFSSSRPVSSLTSVPPLVDDKEEEYDELKNMYAVAYVSQTFFNAWQGMALLDFHMVTTHISSISNIYFHDGAIGSSSNCNANVRVISDSPSAILHLSKVLWKTSARAVSHDSCPLTVYVASSISQGIVDAIGLRAQGNSGLIAADIERSSLILCGKASADTNGTKEALAALSGPIIGARGGLPLLARLLVSGDSLIVIFAPEDTIRSCAGKLVSADAGVILSSQGVAPYFQTWNFGDPGPSKFPSAVVFATSDSSRTIPSISKLSPCQAAYHFLAGYQNGKFVPAYSNSPSSIDPLELAKALSSKLKDNQISSFLVNVKEGEKSLTGHHFLTLVQSSLSGNVAPFQPKGGDLEEKYQSFLSTKFQEIPEEFLF</sequence>
<dbReference type="Gene3D" id="3.40.449.10">
    <property type="entry name" value="Phosphoenolpyruvate Carboxykinase, domain 1"/>
    <property type="match status" value="1"/>
</dbReference>
<evidence type="ECO:0000256" key="6">
    <source>
        <dbReference type="ARBA" id="ARBA00023239"/>
    </source>
</evidence>
<protein>
    <recommendedName>
        <fullName evidence="3">phosphoenolpyruvate carboxykinase (ATP)</fullName>
        <ecNumber evidence="3">4.1.1.49</ecNumber>
    </recommendedName>
</protein>
<evidence type="ECO:0000313" key="8">
    <source>
        <dbReference type="EMBL" id="CAK7333659.1"/>
    </source>
</evidence>
<evidence type="ECO:0000256" key="4">
    <source>
        <dbReference type="ARBA" id="ARBA00022741"/>
    </source>
</evidence>